<organism evidence="5">
    <name type="scientific">hydrothermal vent metagenome</name>
    <dbReference type="NCBI Taxonomy" id="652676"/>
    <lineage>
        <taxon>unclassified sequences</taxon>
        <taxon>metagenomes</taxon>
        <taxon>ecological metagenomes</taxon>
    </lineage>
</organism>
<dbReference type="Gene3D" id="3.40.1190.10">
    <property type="entry name" value="Mur-like, catalytic domain"/>
    <property type="match status" value="1"/>
</dbReference>
<dbReference type="InterPro" id="IPR004101">
    <property type="entry name" value="Mur_ligase_C"/>
</dbReference>
<dbReference type="HAMAP" id="MF_00208">
    <property type="entry name" value="MurE"/>
    <property type="match status" value="1"/>
</dbReference>
<evidence type="ECO:0000313" key="5">
    <source>
        <dbReference type="EMBL" id="VAW08781.1"/>
    </source>
</evidence>
<feature type="domain" description="Mur ligase N-terminal catalytic" evidence="2">
    <location>
        <begin position="31"/>
        <end position="78"/>
    </location>
</feature>
<dbReference type="Gene3D" id="3.90.190.20">
    <property type="entry name" value="Mur ligase, C-terminal domain"/>
    <property type="match status" value="1"/>
</dbReference>
<accession>A0A3B0SR00</accession>
<evidence type="ECO:0000259" key="3">
    <source>
        <dbReference type="Pfam" id="PF02875"/>
    </source>
</evidence>
<dbReference type="GO" id="GO:0008360">
    <property type="term" value="P:regulation of cell shape"/>
    <property type="evidence" value="ECO:0007669"/>
    <property type="project" value="InterPro"/>
</dbReference>
<dbReference type="Gene3D" id="3.40.1390.10">
    <property type="entry name" value="MurE/MurF, N-terminal domain"/>
    <property type="match status" value="1"/>
</dbReference>
<feature type="domain" description="Mur ligase central" evidence="4">
    <location>
        <begin position="111"/>
        <end position="311"/>
    </location>
</feature>
<dbReference type="InterPro" id="IPR000713">
    <property type="entry name" value="Mur_ligase_N"/>
</dbReference>
<sequence length="490" mass="51506">MKTQTTIADLARLVQPAEVVGGDPDVVLTDVTHDSRQVKPGTLFVAIRGEHTDGHRFVESAVISGAPAVLVEERISTDVPQIIVGDTRRVLGPVAAAVHGFPAADMVMIGVTGTNGKTTVTHMLESMCRADGQITGLIGTIGAVSAGEPIKSVRTTPEAPDLHRLLARMRDDHVQVVGVEVSSHALALGRVDGVLFDVAVFTNLTQDHLDYHLTMEDYFLAKAELFDVGRSRRGVVWVSSSEGMRMAEVSTTPVTTIGWLGSGAHVEVSVVEATIEGSTFVVRSPTESFTLAVPLPGMFNVENAAIAAYVARSIGVSVDAVTKGLVDLGSIPGRYEVVATEPAVVVDYAHTPEAIAAVIAASRPLTGGRIIVVFGAGGDRDAAKRPLMGAAAATADHIVITTDNPRSEDPGALIAAIQGGMVGTNSVVEVVEDRADAIDRALEVAQPNDIVLILGKGHETGIDRHGVVEPFDDRDVARALVHRRSRPSPC</sequence>
<dbReference type="NCBIfam" id="NF001124">
    <property type="entry name" value="PRK00139.1-2"/>
    <property type="match status" value="1"/>
</dbReference>
<keyword evidence="5" id="KW-0436">Ligase</keyword>
<dbReference type="GO" id="GO:0005524">
    <property type="term" value="F:ATP binding"/>
    <property type="evidence" value="ECO:0007669"/>
    <property type="project" value="InterPro"/>
</dbReference>
<dbReference type="NCBIfam" id="NF001126">
    <property type="entry name" value="PRK00139.1-4"/>
    <property type="match status" value="1"/>
</dbReference>
<proteinExistence type="inferred from homology"/>
<dbReference type="SUPFAM" id="SSF63418">
    <property type="entry name" value="MurE/MurF N-terminal domain"/>
    <property type="match status" value="1"/>
</dbReference>
<dbReference type="Pfam" id="PF08245">
    <property type="entry name" value="Mur_ligase_M"/>
    <property type="match status" value="1"/>
</dbReference>
<comment type="similarity">
    <text evidence="1">Belongs to the MurCDEF family. MurE subfamily.</text>
</comment>
<dbReference type="SUPFAM" id="SSF53244">
    <property type="entry name" value="MurD-like peptide ligases, peptide-binding domain"/>
    <property type="match status" value="1"/>
</dbReference>
<feature type="domain" description="Mur ligase C-terminal" evidence="3">
    <location>
        <begin position="333"/>
        <end position="457"/>
    </location>
</feature>
<dbReference type="GO" id="GO:0008765">
    <property type="term" value="F:UDP-N-acetylmuramoylalanyl-D-glutamate-2,6-diaminopimelate ligase activity"/>
    <property type="evidence" value="ECO:0007669"/>
    <property type="project" value="UniProtKB-EC"/>
</dbReference>
<evidence type="ECO:0000259" key="4">
    <source>
        <dbReference type="Pfam" id="PF08245"/>
    </source>
</evidence>
<dbReference type="InterPro" id="IPR036615">
    <property type="entry name" value="Mur_ligase_C_dom_sf"/>
</dbReference>
<reference evidence="5" key="1">
    <citation type="submission" date="2018-06" db="EMBL/GenBank/DDBJ databases">
        <authorList>
            <person name="Zhirakovskaya E."/>
        </authorList>
    </citation>
    <scope>NUCLEOTIDE SEQUENCE</scope>
</reference>
<dbReference type="PANTHER" id="PTHR23135">
    <property type="entry name" value="MUR LIGASE FAMILY MEMBER"/>
    <property type="match status" value="1"/>
</dbReference>
<dbReference type="NCBIfam" id="TIGR01085">
    <property type="entry name" value="murE"/>
    <property type="match status" value="1"/>
</dbReference>
<name>A0A3B0SR00_9ZZZZ</name>
<dbReference type="EC" id="6.3.2.13" evidence="5"/>
<dbReference type="Pfam" id="PF02875">
    <property type="entry name" value="Mur_ligase_C"/>
    <property type="match status" value="1"/>
</dbReference>
<dbReference type="InterPro" id="IPR013221">
    <property type="entry name" value="Mur_ligase_cen"/>
</dbReference>
<dbReference type="EMBL" id="UOEK01000492">
    <property type="protein sequence ID" value="VAW08781.1"/>
    <property type="molecule type" value="Genomic_DNA"/>
</dbReference>
<dbReference type="SUPFAM" id="SSF53623">
    <property type="entry name" value="MurD-like peptide ligases, catalytic domain"/>
    <property type="match status" value="1"/>
</dbReference>
<dbReference type="GO" id="GO:0051301">
    <property type="term" value="P:cell division"/>
    <property type="evidence" value="ECO:0007669"/>
    <property type="project" value="InterPro"/>
</dbReference>
<dbReference type="InterPro" id="IPR035911">
    <property type="entry name" value="MurE/MurF_N"/>
</dbReference>
<dbReference type="InterPro" id="IPR005761">
    <property type="entry name" value="UDP-N-AcMur-Glu-dNH2Pim_ligase"/>
</dbReference>
<dbReference type="InterPro" id="IPR036565">
    <property type="entry name" value="Mur-like_cat_sf"/>
</dbReference>
<dbReference type="AlphaFoldDB" id="A0A3B0SR00"/>
<evidence type="ECO:0000259" key="2">
    <source>
        <dbReference type="Pfam" id="PF01225"/>
    </source>
</evidence>
<evidence type="ECO:0000256" key="1">
    <source>
        <dbReference type="ARBA" id="ARBA00005898"/>
    </source>
</evidence>
<dbReference type="Pfam" id="PF01225">
    <property type="entry name" value="Mur_ligase"/>
    <property type="match status" value="1"/>
</dbReference>
<gene>
    <name evidence="5" type="ORF">MNBD_ACTINO02-122</name>
</gene>
<dbReference type="GO" id="GO:0005737">
    <property type="term" value="C:cytoplasm"/>
    <property type="evidence" value="ECO:0007669"/>
    <property type="project" value="InterPro"/>
</dbReference>
<dbReference type="PANTHER" id="PTHR23135:SF4">
    <property type="entry name" value="UDP-N-ACETYLMURAMOYL-L-ALANYL-D-GLUTAMATE--2,6-DIAMINOPIMELATE LIGASE MURE HOMOLOG, CHLOROPLASTIC"/>
    <property type="match status" value="1"/>
</dbReference>
<protein>
    <submittedName>
        <fullName evidence="5">UDP-N-acetylmuramoylalanyl-D-glutamate--2,6-diaminopimelate ligase</fullName>
        <ecNumber evidence="5">6.3.2.13</ecNumber>
    </submittedName>
</protein>